<evidence type="ECO:0000313" key="2">
    <source>
        <dbReference type="EMBL" id="KAG0467457.1"/>
    </source>
</evidence>
<name>A0A835QGS4_VANPL</name>
<feature type="transmembrane region" description="Helical" evidence="1">
    <location>
        <begin position="12"/>
        <end position="33"/>
    </location>
</feature>
<feature type="transmembrane region" description="Helical" evidence="1">
    <location>
        <begin position="61"/>
        <end position="86"/>
    </location>
</feature>
<organism evidence="2 4">
    <name type="scientific">Vanilla planifolia</name>
    <name type="common">Vanilla</name>
    <dbReference type="NCBI Taxonomy" id="51239"/>
    <lineage>
        <taxon>Eukaryota</taxon>
        <taxon>Viridiplantae</taxon>
        <taxon>Streptophyta</taxon>
        <taxon>Embryophyta</taxon>
        <taxon>Tracheophyta</taxon>
        <taxon>Spermatophyta</taxon>
        <taxon>Magnoliopsida</taxon>
        <taxon>Liliopsida</taxon>
        <taxon>Asparagales</taxon>
        <taxon>Orchidaceae</taxon>
        <taxon>Vanilloideae</taxon>
        <taxon>Vanilleae</taxon>
        <taxon>Vanilla</taxon>
    </lineage>
</organism>
<dbReference type="EMBL" id="JADCNL010000009">
    <property type="protein sequence ID" value="KAG0467457.1"/>
    <property type="molecule type" value="Genomic_DNA"/>
</dbReference>
<accession>A0A835QGS4</accession>
<dbReference type="Proteomes" id="UP000636800">
    <property type="component" value="Unassembled WGS sequence"/>
</dbReference>
<reference evidence="4 5" key="1">
    <citation type="journal article" date="2020" name="Nat. Food">
        <title>A phased Vanilla planifolia genome enables genetic improvement of flavour and production.</title>
        <authorList>
            <person name="Hasing T."/>
            <person name="Tang H."/>
            <person name="Brym M."/>
            <person name="Khazi F."/>
            <person name="Huang T."/>
            <person name="Chambers A.H."/>
        </authorList>
    </citation>
    <scope>NUCLEOTIDE SEQUENCE [LARGE SCALE GENOMIC DNA]</scope>
    <source>
        <tissue evidence="2">Leaf</tissue>
    </source>
</reference>
<protein>
    <submittedName>
        <fullName evidence="2">Uncharacterized protein</fullName>
    </submittedName>
</protein>
<keyword evidence="4" id="KW-1185">Reference proteome</keyword>
<dbReference type="EMBL" id="JADCNM010000009">
    <property type="protein sequence ID" value="KAG0469096.1"/>
    <property type="molecule type" value="Genomic_DNA"/>
</dbReference>
<comment type="caution">
    <text evidence="2">The sequence shown here is derived from an EMBL/GenBank/DDBJ whole genome shotgun (WGS) entry which is preliminary data.</text>
</comment>
<keyword evidence="1" id="KW-0812">Transmembrane</keyword>
<gene>
    <name evidence="3" type="ORF">HPP92_018424</name>
    <name evidence="2" type="ORF">HPP92_019037</name>
</gene>
<keyword evidence="1" id="KW-1133">Transmembrane helix</keyword>
<evidence type="ECO:0000313" key="5">
    <source>
        <dbReference type="Proteomes" id="UP000639772"/>
    </source>
</evidence>
<dbReference type="AlphaFoldDB" id="A0A835QGS4"/>
<dbReference type="Proteomes" id="UP000639772">
    <property type="component" value="Chromosome 9"/>
</dbReference>
<evidence type="ECO:0000256" key="1">
    <source>
        <dbReference type="SAM" id="Phobius"/>
    </source>
</evidence>
<proteinExistence type="predicted"/>
<evidence type="ECO:0000313" key="4">
    <source>
        <dbReference type="Proteomes" id="UP000636800"/>
    </source>
</evidence>
<evidence type="ECO:0000313" key="3">
    <source>
        <dbReference type="EMBL" id="KAG0469096.1"/>
    </source>
</evidence>
<keyword evidence="1" id="KW-0472">Membrane</keyword>
<sequence length="101" mass="11495">MPPKRPRKQAHGVALVYVLSSPWCIIAEFLLLYSKARQESFDDCRSEFVRGVTDLDSCSPFLFQVAILEVLVVIAGFFLLCLRFLVGIELVLEAYRVGQRE</sequence>